<organism evidence="2 3">
    <name type="scientific">Trichomalopsis sarcophagae</name>
    <dbReference type="NCBI Taxonomy" id="543379"/>
    <lineage>
        <taxon>Eukaryota</taxon>
        <taxon>Metazoa</taxon>
        <taxon>Ecdysozoa</taxon>
        <taxon>Arthropoda</taxon>
        <taxon>Hexapoda</taxon>
        <taxon>Insecta</taxon>
        <taxon>Pterygota</taxon>
        <taxon>Neoptera</taxon>
        <taxon>Endopterygota</taxon>
        <taxon>Hymenoptera</taxon>
        <taxon>Apocrita</taxon>
        <taxon>Proctotrupomorpha</taxon>
        <taxon>Chalcidoidea</taxon>
        <taxon>Pteromalidae</taxon>
        <taxon>Pteromalinae</taxon>
        <taxon>Trichomalopsis</taxon>
    </lineage>
</organism>
<evidence type="ECO:0000256" key="1">
    <source>
        <dbReference type="SAM" id="MobiDB-lite"/>
    </source>
</evidence>
<name>A0A232EZ90_9HYME</name>
<sequence length="137" mass="15094">MRILSVAEINMSMEEAADAKVAAILNSSSPIKVAPLVEFAAGAYESPQPLYPDLMGAPDDDGEDNNNVKNENEEEIDRVCQAREAEELAERVMARQAEAWPEEEAARVRLLEVADKKEDSEEGEEVAEEDEADDAEE</sequence>
<gene>
    <name evidence="2" type="ORF">TSAR_010742</name>
</gene>
<accession>A0A232EZ90</accession>
<protein>
    <submittedName>
        <fullName evidence="2">Uncharacterized protein</fullName>
    </submittedName>
</protein>
<dbReference type="EMBL" id="NNAY01001515">
    <property type="protein sequence ID" value="OXU23734.1"/>
    <property type="molecule type" value="Genomic_DNA"/>
</dbReference>
<keyword evidence="3" id="KW-1185">Reference proteome</keyword>
<comment type="caution">
    <text evidence="2">The sequence shown here is derived from an EMBL/GenBank/DDBJ whole genome shotgun (WGS) entry which is preliminary data.</text>
</comment>
<proteinExistence type="predicted"/>
<dbReference type="AlphaFoldDB" id="A0A232EZ90"/>
<dbReference type="Proteomes" id="UP000215335">
    <property type="component" value="Unassembled WGS sequence"/>
</dbReference>
<feature type="region of interest" description="Disordered" evidence="1">
    <location>
        <begin position="111"/>
        <end position="137"/>
    </location>
</feature>
<feature type="region of interest" description="Disordered" evidence="1">
    <location>
        <begin position="50"/>
        <end position="77"/>
    </location>
</feature>
<feature type="compositionally biased region" description="Acidic residues" evidence="1">
    <location>
        <begin position="120"/>
        <end position="137"/>
    </location>
</feature>
<evidence type="ECO:0000313" key="2">
    <source>
        <dbReference type="EMBL" id="OXU23734.1"/>
    </source>
</evidence>
<reference evidence="2 3" key="1">
    <citation type="journal article" date="2017" name="Curr. Biol.">
        <title>The Evolution of Venom by Co-option of Single-Copy Genes.</title>
        <authorList>
            <person name="Martinson E.O."/>
            <person name="Mrinalini"/>
            <person name="Kelkar Y.D."/>
            <person name="Chang C.H."/>
            <person name="Werren J.H."/>
        </authorList>
    </citation>
    <scope>NUCLEOTIDE SEQUENCE [LARGE SCALE GENOMIC DNA]</scope>
    <source>
        <strain evidence="2 3">Alberta</strain>
        <tissue evidence="2">Whole body</tissue>
    </source>
</reference>
<evidence type="ECO:0000313" key="3">
    <source>
        <dbReference type="Proteomes" id="UP000215335"/>
    </source>
</evidence>